<dbReference type="SUPFAM" id="SSF69322">
    <property type="entry name" value="Tricorn protease domain 2"/>
    <property type="match status" value="1"/>
</dbReference>
<feature type="repeat" description="WD" evidence="3">
    <location>
        <begin position="361"/>
        <end position="402"/>
    </location>
</feature>
<feature type="domain" description="Anaphase-promoting complex subunit 4-like WD40" evidence="4">
    <location>
        <begin position="199"/>
        <end position="242"/>
    </location>
</feature>
<dbReference type="InterPro" id="IPR015943">
    <property type="entry name" value="WD40/YVTN_repeat-like_dom_sf"/>
</dbReference>
<dbReference type="EMBL" id="SZNK01000001">
    <property type="protein sequence ID" value="TKI55409.1"/>
    <property type="molecule type" value="Genomic_DNA"/>
</dbReference>
<keyword evidence="2" id="KW-0677">Repeat</keyword>
<protein>
    <submittedName>
        <fullName evidence="5">WD40 repeat domain-containing protein</fullName>
    </submittedName>
</protein>
<accession>A0A4U2Y4Q1</accession>
<dbReference type="PANTHER" id="PTHR44019">
    <property type="entry name" value="WD REPEAT-CONTAINING PROTEIN 55"/>
    <property type="match status" value="1"/>
</dbReference>
<organism evidence="5 6">
    <name type="scientific">Brevibacillus antibioticus</name>
    <dbReference type="NCBI Taxonomy" id="2570228"/>
    <lineage>
        <taxon>Bacteria</taxon>
        <taxon>Bacillati</taxon>
        <taxon>Bacillota</taxon>
        <taxon>Bacilli</taxon>
        <taxon>Bacillales</taxon>
        <taxon>Paenibacillaceae</taxon>
        <taxon>Brevibacillus</taxon>
    </lineage>
</organism>
<dbReference type="InterPro" id="IPR001680">
    <property type="entry name" value="WD40_rpt"/>
</dbReference>
<dbReference type="PROSITE" id="PS50082">
    <property type="entry name" value="WD_REPEATS_2"/>
    <property type="match status" value="1"/>
</dbReference>
<dbReference type="InterPro" id="IPR050505">
    <property type="entry name" value="WDR55/POC1"/>
</dbReference>
<evidence type="ECO:0000256" key="2">
    <source>
        <dbReference type="ARBA" id="ARBA00022737"/>
    </source>
</evidence>
<dbReference type="PANTHER" id="PTHR44019:SF8">
    <property type="entry name" value="POC1 CENTRIOLAR PROTEIN HOMOLOG"/>
    <property type="match status" value="1"/>
</dbReference>
<evidence type="ECO:0000313" key="6">
    <source>
        <dbReference type="Proteomes" id="UP000307841"/>
    </source>
</evidence>
<keyword evidence="1 3" id="KW-0853">WD repeat</keyword>
<evidence type="ECO:0000313" key="5">
    <source>
        <dbReference type="EMBL" id="TKI55409.1"/>
    </source>
</evidence>
<gene>
    <name evidence="5" type="ORF">E8L90_08100</name>
</gene>
<dbReference type="SMART" id="SM00320">
    <property type="entry name" value="WD40"/>
    <property type="match status" value="3"/>
</dbReference>
<dbReference type="Proteomes" id="UP000307841">
    <property type="component" value="Unassembled WGS sequence"/>
</dbReference>
<sequence length="576" mass="66498">MTDLSEVVEQAERWHDDGKFLDALLLLTTYIFQEKTTMDCPEEYHDHIRGMYLYIEALLHTGRISEAKQFVTYLRELQSCYFDLPGVKEEVNELQYFMESILPYFQSKWDQEAAVRSLGRLSDRDGLDPGFASRCQYYLALADYRDYNVVDARQKLTAISGPSSSFFNQQLNQLHRKIDERSRLDFHELRRQHRAFIEIGEHDEWVENLCLNTDGSILAVMYRDGMLKLLSTSDGTEIASFEENISLYEEEKAEAVGLAFSPDSRYLAVGLGVGIVKVYDVEKKHIHTEYLYPGLDWEQLAQNSYYREYTHVSFSENGTYLVLVPTAEKYDAQADNGYPTPDYYGSFYVIEVLSGELVLQHTYHGEKIAAIQISPDEKRLAVALFGKDIAVWDLSSSTTIAQYGDFVWLGNPSRMGMIDTIAFTKDSSKLVYAAKESFLIVFDIEWGFPIHTISLERWRNCCALFVDNQDAVVVAEYVHSDQSLIRKWQEGKENMDTMFSSANSDVNRIVVCEERDEIWIYSSPFVELRRYSTSELIKKYDPYQWSYSRYVIYNAVSINEHASIVAISHGNKIRLG</sequence>
<name>A0A4U2Y4Q1_9BACL</name>
<evidence type="ECO:0000256" key="1">
    <source>
        <dbReference type="ARBA" id="ARBA00022574"/>
    </source>
</evidence>
<evidence type="ECO:0000256" key="3">
    <source>
        <dbReference type="PROSITE-ProRule" id="PRU00221"/>
    </source>
</evidence>
<proteinExistence type="predicted"/>
<dbReference type="Gene3D" id="2.130.10.10">
    <property type="entry name" value="YVTN repeat-like/Quinoprotein amine dehydrogenase"/>
    <property type="match status" value="1"/>
</dbReference>
<reference evidence="5 6" key="1">
    <citation type="submission" date="2019-04" db="EMBL/GenBank/DDBJ databases">
        <title>Whole genome sequencing of Brevibacillus sp. TGS2-1.</title>
        <authorList>
            <person name="Choi A."/>
        </authorList>
    </citation>
    <scope>NUCLEOTIDE SEQUENCE [LARGE SCALE GENOMIC DNA]</scope>
    <source>
        <strain evidence="5 6">TGS2-1</strain>
    </source>
</reference>
<dbReference type="InterPro" id="IPR024977">
    <property type="entry name" value="Apc4-like_WD40_dom"/>
</dbReference>
<comment type="caution">
    <text evidence="5">The sequence shown here is derived from an EMBL/GenBank/DDBJ whole genome shotgun (WGS) entry which is preliminary data.</text>
</comment>
<dbReference type="OrthoDB" id="2538843at2"/>
<evidence type="ECO:0000259" key="4">
    <source>
        <dbReference type="Pfam" id="PF12894"/>
    </source>
</evidence>
<keyword evidence="6" id="KW-1185">Reference proteome</keyword>
<dbReference type="AlphaFoldDB" id="A0A4U2Y4Q1"/>
<dbReference type="RefSeq" id="WP_137028806.1">
    <property type="nucleotide sequence ID" value="NZ_SZNK01000001.1"/>
</dbReference>
<dbReference type="Pfam" id="PF12894">
    <property type="entry name" value="ANAPC4_WD40"/>
    <property type="match status" value="1"/>
</dbReference>